<proteinExistence type="predicted"/>
<comment type="caution">
    <text evidence="2">The sequence shown here is derived from an EMBL/GenBank/DDBJ whole genome shotgun (WGS) entry which is preliminary data.</text>
</comment>
<protein>
    <submittedName>
        <fullName evidence="2">DUF4382 domain-containing protein</fullName>
    </submittedName>
</protein>
<keyword evidence="3" id="KW-1185">Reference proteome</keyword>
<organism evidence="2 3">
    <name type="scientific">Echinicola arenosa</name>
    <dbReference type="NCBI Taxonomy" id="2774144"/>
    <lineage>
        <taxon>Bacteria</taxon>
        <taxon>Pseudomonadati</taxon>
        <taxon>Bacteroidota</taxon>
        <taxon>Cytophagia</taxon>
        <taxon>Cytophagales</taxon>
        <taxon>Cyclobacteriaceae</taxon>
        <taxon>Echinicola</taxon>
    </lineage>
</organism>
<dbReference type="Pfam" id="PF14321">
    <property type="entry name" value="DUF4382"/>
    <property type="match status" value="1"/>
</dbReference>
<dbReference type="Proteomes" id="UP000647133">
    <property type="component" value="Unassembled WGS sequence"/>
</dbReference>
<name>A0ABR9AQR7_9BACT</name>
<accession>A0ABR9AQR7</accession>
<dbReference type="PROSITE" id="PS51257">
    <property type="entry name" value="PROKAR_LIPOPROTEIN"/>
    <property type="match status" value="1"/>
</dbReference>
<gene>
    <name evidence="2" type="ORF">IFO69_20420</name>
</gene>
<dbReference type="RefSeq" id="WP_192012005.1">
    <property type="nucleotide sequence ID" value="NZ_JACYTQ010000010.1"/>
</dbReference>
<sequence length="278" mass="30070">MKTLPFKNYFFGLAGLLALASCNNEDEDIMEGSAQVNIALIDAPADYDEVWIEVLGVEILTNDENENDDSAWISIPNEADEDKLNLLSLVGGNEAFIGSEEVPAGEIAQIRLLLGDDNYLVMDGEEIPLTTPSAQQSGLKLKLNQELMAGIQYDLVIDFDAAKSIVEAGNSGQYILKPVLRVVAEESASIEGQVLPLEAKSTVYGIIGEDTVSTYTDDIGAYALRGLITGEYTIIIDPIEGYEPDTLFSVSAVEGEVTILDPIELEETSAEIEVEINN</sequence>
<dbReference type="EMBL" id="JACYTQ010000010">
    <property type="protein sequence ID" value="MBD8491131.1"/>
    <property type="molecule type" value="Genomic_DNA"/>
</dbReference>
<feature type="domain" description="DUF4382" evidence="1">
    <location>
        <begin position="34"/>
        <end position="178"/>
    </location>
</feature>
<evidence type="ECO:0000313" key="2">
    <source>
        <dbReference type="EMBL" id="MBD8491131.1"/>
    </source>
</evidence>
<dbReference type="InterPro" id="IPR025491">
    <property type="entry name" value="DUF4382"/>
</dbReference>
<reference evidence="2 3" key="1">
    <citation type="submission" date="2020-09" db="EMBL/GenBank/DDBJ databases">
        <title>Echinicola sp. CAU 1574 isolated from sand of Sido Beach.</title>
        <authorList>
            <person name="Kim W."/>
        </authorList>
    </citation>
    <scope>NUCLEOTIDE SEQUENCE [LARGE SCALE GENOMIC DNA]</scope>
    <source>
        <strain evidence="2 3">CAU 1574</strain>
    </source>
</reference>
<evidence type="ECO:0000259" key="1">
    <source>
        <dbReference type="Pfam" id="PF14321"/>
    </source>
</evidence>
<evidence type="ECO:0000313" key="3">
    <source>
        <dbReference type="Proteomes" id="UP000647133"/>
    </source>
</evidence>